<keyword evidence="3" id="KW-0547">Nucleotide-binding</keyword>
<evidence type="ECO:0000256" key="3">
    <source>
        <dbReference type="ARBA" id="ARBA00022741"/>
    </source>
</evidence>
<dbReference type="PANTHER" id="PTHR43335:SF2">
    <property type="entry name" value="ABC TRANSPORTER, ATP-BINDING PROTEIN"/>
    <property type="match status" value="1"/>
</dbReference>
<comment type="caution">
    <text evidence="6">The sequence shown here is derived from an EMBL/GenBank/DDBJ whole genome shotgun (WGS) entry which is preliminary data.</text>
</comment>
<evidence type="ECO:0000256" key="4">
    <source>
        <dbReference type="ARBA" id="ARBA00022840"/>
    </source>
</evidence>
<keyword evidence="2" id="KW-0813">Transport</keyword>
<evidence type="ECO:0000259" key="5">
    <source>
        <dbReference type="PROSITE" id="PS50893"/>
    </source>
</evidence>
<gene>
    <name evidence="6" type="ORF">LIP50_02500</name>
</gene>
<evidence type="ECO:0000313" key="6">
    <source>
        <dbReference type="EMBL" id="MCB5445069.1"/>
    </source>
</evidence>
<comment type="similarity">
    <text evidence="1">Belongs to the ABC transporter superfamily.</text>
</comment>
<dbReference type="SMART" id="SM00382">
    <property type="entry name" value="AAA"/>
    <property type="match status" value="1"/>
</dbReference>
<accession>A0ABS8CUD3</accession>
<dbReference type="GO" id="GO:0005524">
    <property type="term" value="F:ATP binding"/>
    <property type="evidence" value="ECO:0007669"/>
    <property type="project" value="UniProtKB-KW"/>
</dbReference>
<reference evidence="6 7" key="1">
    <citation type="submission" date="2021-10" db="EMBL/GenBank/DDBJ databases">
        <title>Collection of gut derived symbiotic bacterial strains cultured from healthy donors.</title>
        <authorList>
            <person name="Lin H."/>
            <person name="Littmann E."/>
            <person name="Claire K."/>
            <person name="Pamer E."/>
        </authorList>
    </citation>
    <scope>NUCLEOTIDE SEQUENCE [LARGE SCALE GENOMIC DNA]</scope>
    <source>
        <strain evidence="6 7">MSK.17.68</strain>
    </source>
</reference>
<keyword evidence="7" id="KW-1185">Reference proteome</keyword>
<dbReference type="RefSeq" id="WP_226914089.1">
    <property type="nucleotide sequence ID" value="NZ_BAABXU010000001.1"/>
</dbReference>
<dbReference type="PANTHER" id="PTHR43335">
    <property type="entry name" value="ABC TRANSPORTER, ATP-BINDING PROTEIN"/>
    <property type="match status" value="1"/>
</dbReference>
<organism evidence="6 7">
    <name type="scientific">Intestinibacter bartlettii</name>
    <dbReference type="NCBI Taxonomy" id="261299"/>
    <lineage>
        <taxon>Bacteria</taxon>
        <taxon>Bacillati</taxon>
        <taxon>Bacillota</taxon>
        <taxon>Clostridia</taxon>
        <taxon>Peptostreptococcales</taxon>
        <taxon>Peptostreptococcaceae</taxon>
        <taxon>Intestinibacter</taxon>
    </lineage>
</organism>
<dbReference type="SUPFAM" id="SSF52540">
    <property type="entry name" value="P-loop containing nucleoside triphosphate hydrolases"/>
    <property type="match status" value="1"/>
</dbReference>
<sequence length="282" mass="32605">MNQLIVENINFSYGKKSILRDINFKVENGLIGLLGKNGAGKTTLIKILVTLYRPSSGSIVFNGYKYNNYTNEIRKYLGYLQQDFNMYKNLTGLDYLKFVAKMRNIKNIDEEIKEICDMLNLDKYIKKRIGTYSGGIKRRLGIAQAILGDVKLIILDEPTVGLDPEERNEFRKAIKKVSTDKIVIMSTHITEDIEFLCDKLIVLKDKTVKFEGSVENFIEYNKYNICQEIVNKIKFDEIINTEKVISYKVEENKVCVKYIAKNNKKPAENITLQDAYINFLEE</sequence>
<dbReference type="PROSITE" id="PS50893">
    <property type="entry name" value="ABC_TRANSPORTER_2"/>
    <property type="match status" value="1"/>
</dbReference>
<evidence type="ECO:0000256" key="1">
    <source>
        <dbReference type="ARBA" id="ARBA00005417"/>
    </source>
</evidence>
<dbReference type="InterPro" id="IPR027417">
    <property type="entry name" value="P-loop_NTPase"/>
</dbReference>
<protein>
    <submittedName>
        <fullName evidence="6">ATP-binding cassette domain-containing protein</fullName>
    </submittedName>
</protein>
<dbReference type="InterPro" id="IPR003439">
    <property type="entry name" value="ABC_transporter-like_ATP-bd"/>
</dbReference>
<dbReference type="InterPro" id="IPR003593">
    <property type="entry name" value="AAA+_ATPase"/>
</dbReference>
<feature type="domain" description="ABC transporter" evidence="5">
    <location>
        <begin position="4"/>
        <end position="230"/>
    </location>
</feature>
<dbReference type="Pfam" id="PF00005">
    <property type="entry name" value="ABC_tran"/>
    <property type="match status" value="1"/>
</dbReference>
<evidence type="ECO:0000313" key="7">
    <source>
        <dbReference type="Proteomes" id="UP001299409"/>
    </source>
</evidence>
<evidence type="ECO:0000256" key="2">
    <source>
        <dbReference type="ARBA" id="ARBA00022448"/>
    </source>
</evidence>
<proteinExistence type="inferred from homology"/>
<dbReference type="Proteomes" id="UP001299409">
    <property type="component" value="Unassembled WGS sequence"/>
</dbReference>
<keyword evidence="4 6" id="KW-0067">ATP-binding</keyword>
<dbReference type="EMBL" id="JAJBMB010000002">
    <property type="protein sequence ID" value="MCB5445069.1"/>
    <property type="molecule type" value="Genomic_DNA"/>
</dbReference>
<name>A0ABS8CUD3_9FIRM</name>
<dbReference type="Gene3D" id="3.40.50.300">
    <property type="entry name" value="P-loop containing nucleotide triphosphate hydrolases"/>
    <property type="match status" value="1"/>
</dbReference>